<dbReference type="AlphaFoldDB" id="A0A0C2IGJ6"/>
<dbReference type="GO" id="GO:0003743">
    <property type="term" value="F:translation initiation factor activity"/>
    <property type="evidence" value="ECO:0007669"/>
    <property type="project" value="UniProtKB-KW"/>
</dbReference>
<comment type="caution">
    <text evidence="2">The sequence shown here is derived from an EMBL/GenBank/DDBJ whole genome shotgun (WGS) entry which is preliminary data.</text>
</comment>
<proteinExistence type="predicted"/>
<dbReference type="Proteomes" id="UP000031575">
    <property type="component" value="Unassembled WGS sequence"/>
</dbReference>
<accession>A0A0C2IGJ6</accession>
<evidence type="ECO:0000256" key="1">
    <source>
        <dbReference type="SAM" id="MobiDB-lite"/>
    </source>
</evidence>
<feature type="region of interest" description="Disordered" evidence="1">
    <location>
        <begin position="152"/>
        <end position="197"/>
    </location>
</feature>
<feature type="compositionally biased region" description="Polar residues" evidence="1">
    <location>
        <begin position="7"/>
        <end position="41"/>
    </location>
</feature>
<reference evidence="2 3" key="1">
    <citation type="journal article" date="2014" name="BMC Genomics">
        <title>Comparative genomics of the major fungal agents of human and animal Sporotrichosis: Sporothrix schenckii and Sporothrix brasiliensis.</title>
        <authorList>
            <person name="Teixeira M.M."/>
            <person name="de Almeida L.G."/>
            <person name="Kubitschek-Barreira P."/>
            <person name="Alves F.L."/>
            <person name="Kioshima E.S."/>
            <person name="Abadio A.K."/>
            <person name="Fernandes L."/>
            <person name="Derengowski L.S."/>
            <person name="Ferreira K.S."/>
            <person name="Souza R.C."/>
            <person name="Ruiz J.C."/>
            <person name="de Andrade N.C."/>
            <person name="Paes H.C."/>
            <person name="Nicola A.M."/>
            <person name="Albuquerque P."/>
            <person name="Gerber A.L."/>
            <person name="Martins V.P."/>
            <person name="Peconick L.D."/>
            <person name="Neto A.V."/>
            <person name="Chaucanez C.B."/>
            <person name="Silva P.A."/>
            <person name="Cunha O.L."/>
            <person name="de Oliveira F.F."/>
            <person name="dos Santos T.C."/>
            <person name="Barros A.L."/>
            <person name="Soares M.A."/>
            <person name="de Oliveira L.M."/>
            <person name="Marini M.M."/>
            <person name="Villalobos-Duno H."/>
            <person name="Cunha M.M."/>
            <person name="de Hoog S."/>
            <person name="da Silveira J.F."/>
            <person name="Henrissat B."/>
            <person name="Nino-Vega G.A."/>
            <person name="Cisalpino P.S."/>
            <person name="Mora-Montes H.M."/>
            <person name="Almeida S.R."/>
            <person name="Stajich J.E."/>
            <person name="Lopes-Bezerra L.M."/>
            <person name="Vasconcelos A.T."/>
            <person name="Felipe M.S."/>
        </authorList>
    </citation>
    <scope>NUCLEOTIDE SEQUENCE [LARGE SCALE GENOMIC DNA]</scope>
    <source>
        <strain evidence="2 3">5110</strain>
    </source>
</reference>
<evidence type="ECO:0000313" key="2">
    <source>
        <dbReference type="EMBL" id="KIH88326.1"/>
    </source>
</evidence>
<feature type="region of interest" description="Disordered" evidence="1">
    <location>
        <begin position="283"/>
        <end position="321"/>
    </location>
</feature>
<keyword evidence="2" id="KW-0648">Protein biosynthesis</keyword>
<evidence type="ECO:0000313" key="3">
    <source>
        <dbReference type="Proteomes" id="UP000031575"/>
    </source>
</evidence>
<feature type="compositionally biased region" description="Low complexity" evidence="1">
    <location>
        <begin position="152"/>
        <end position="161"/>
    </location>
</feature>
<feature type="compositionally biased region" description="Basic and acidic residues" evidence="1">
    <location>
        <begin position="349"/>
        <end position="359"/>
    </location>
</feature>
<keyword evidence="3" id="KW-1185">Reference proteome</keyword>
<dbReference type="OrthoDB" id="2351940at2759"/>
<feature type="region of interest" description="Disordered" evidence="1">
    <location>
        <begin position="1"/>
        <end position="96"/>
    </location>
</feature>
<keyword evidence="2" id="KW-0396">Initiation factor</keyword>
<dbReference type="EMBL" id="AWTV01000009">
    <property type="protein sequence ID" value="KIH88326.1"/>
    <property type="molecule type" value="Genomic_DNA"/>
</dbReference>
<dbReference type="RefSeq" id="XP_040616336.1">
    <property type="nucleotide sequence ID" value="XM_040765168.1"/>
</dbReference>
<protein>
    <submittedName>
        <fullName evidence="2">Eukaryotic translation initiation factor 6</fullName>
    </submittedName>
</protein>
<sequence length="558" mass="61424">MSHLFPHNSSAFPLNNRSSSQEPGFPQPAQNHPRTQLTQSGPALPPLFGFPTTSSSQQLPPLRALNRSAHAPAGPLPLPRRSQQTPPFPNHLPASHALNNNALPFGFRLANDRPQSPLHSVLGSLDEIGHDLDYANSHLRALLDMPAPPDLLDQLPPSLSSTFPHTMASRASGPAGSRREPSRSEDSGRLNKRRKLDTDKAVSSPFKGFRYGRYGQVEPGALTMEIVSCDGGLYSDGSSYAAENILKNDNSVYCTKGNRCNIVLQHQGSTTFSLKELIIKAPGRNYSSPRDGNDHNGSVNDTPMEQIYDLAPDGSDHRLSSAHAGFESLSNQPTFHVLTECSDDEDDDMSGRSGRDRDAPGMGWRGNSGWSPTPLRNRARRRPPTYDDSTHPSAHLTWDINANLADDDDDDDYTELYDLGNATISSPESPLDEADTSRPRMDHSRDRANTDDRNGESSEFYPSTAFFEGRNRNNNDSNSAGTDLTSRNEPPSTLQRAEFHIEMDKNKCTILFDPPVTARYILLKMWNPRQDSAGNIDIQGVVAKGFAGPRYFPAMELR</sequence>
<dbReference type="VEuPathDB" id="FungiDB:SPBR_06912"/>
<feature type="compositionally biased region" description="Basic and acidic residues" evidence="1">
    <location>
        <begin position="177"/>
        <end position="189"/>
    </location>
</feature>
<dbReference type="GeneID" id="63680089"/>
<feature type="region of interest" description="Disordered" evidence="1">
    <location>
        <begin position="340"/>
        <end position="394"/>
    </location>
</feature>
<feature type="region of interest" description="Disordered" evidence="1">
    <location>
        <begin position="420"/>
        <end position="491"/>
    </location>
</feature>
<feature type="compositionally biased region" description="Polar residues" evidence="1">
    <location>
        <begin position="285"/>
        <end position="303"/>
    </location>
</feature>
<gene>
    <name evidence="2" type="ORF">SPBR_06912</name>
</gene>
<name>A0A0C2IGJ6_9PEZI</name>
<dbReference type="HOGENOM" id="CLU_019419_2_0_1"/>
<feature type="compositionally biased region" description="Basic and acidic residues" evidence="1">
    <location>
        <begin position="435"/>
        <end position="456"/>
    </location>
</feature>
<feature type="compositionally biased region" description="Polar residues" evidence="1">
    <location>
        <begin position="472"/>
        <end position="491"/>
    </location>
</feature>
<organism evidence="2 3">
    <name type="scientific">Sporothrix brasiliensis 5110</name>
    <dbReference type="NCBI Taxonomy" id="1398154"/>
    <lineage>
        <taxon>Eukaryota</taxon>
        <taxon>Fungi</taxon>
        <taxon>Dikarya</taxon>
        <taxon>Ascomycota</taxon>
        <taxon>Pezizomycotina</taxon>
        <taxon>Sordariomycetes</taxon>
        <taxon>Sordariomycetidae</taxon>
        <taxon>Ophiostomatales</taxon>
        <taxon>Ophiostomataceae</taxon>
        <taxon>Sporothrix</taxon>
    </lineage>
</organism>